<dbReference type="Pfam" id="PF01734">
    <property type="entry name" value="Patatin"/>
    <property type="match status" value="1"/>
</dbReference>
<organism evidence="6 7">
    <name type="scientific">Mucilaginibacter paludis DSM 18603</name>
    <dbReference type="NCBI Taxonomy" id="714943"/>
    <lineage>
        <taxon>Bacteria</taxon>
        <taxon>Pseudomonadati</taxon>
        <taxon>Bacteroidota</taxon>
        <taxon>Sphingobacteriia</taxon>
        <taxon>Sphingobacteriales</taxon>
        <taxon>Sphingobacteriaceae</taxon>
        <taxon>Mucilaginibacter</taxon>
    </lineage>
</organism>
<dbReference type="AlphaFoldDB" id="H1XZ57"/>
<dbReference type="CDD" id="cd07199">
    <property type="entry name" value="Pat17_PNPLA8_PNPLA9_like"/>
    <property type="match status" value="1"/>
</dbReference>
<evidence type="ECO:0000256" key="1">
    <source>
        <dbReference type="ARBA" id="ARBA00022801"/>
    </source>
</evidence>
<dbReference type="PANTHER" id="PTHR24185">
    <property type="entry name" value="CALCIUM-INDEPENDENT PHOSPHOLIPASE A2-GAMMA"/>
    <property type="match status" value="1"/>
</dbReference>
<dbReference type="GO" id="GO:0016042">
    <property type="term" value="P:lipid catabolic process"/>
    <property type="evidence" value="ECO:0007669"/>
    <property type="project" value="UniProtKB-UniRule"/>
</dbReference>
<dbReference type="GO" id="GO:0016020">
    <property type="term" value="C:membrane"/>
    <property type="evidence" value="ECO:0007669"/>
    <property type="project" value="TreeGrafter"/>
</dbReference>
<feature type="short sequence motif" description="DGA/G" evidence="4">
    <location>
        <begin position="172"/>
        <end position="174"/>
    </location>
</feature>
<dbReference type="InterPro" id="IPR002641">
    <property type="entry name" value="PNPLA_dom"/>
</dbReference>
<dbReference type="InterPro" id="IPR016035">
    <property type="entry name" value="Acyl_Trfase/lysoPLipase"/>
</dbReference>
<evidence type="ECO:0000313" key="7">
    <source>
        <dbReference type="Proteomes" id="UP000002774"/>
    </source>
</evidence>
<dbReference type="GO" id="GO:0006631">
    <property type="term" value="P:fatty acid metabolic process"/>
    <property type="evidence" value="ECO:0007669"/>
    <property type="project" value="TreeGrafter"/>
</dbReference>
<dbReference type="PANTHER" id="PTHR24185:SF1">
    <property type="entry name" value="CALCIUM-INDEPENDENT PHOSPHOLIPASE A2-GAMMA"/>
    <property type="match status" value="1"/>
</dbReference>
<keyword evidence="2 4" id="KW-0442">Lipid degradation</keyword>
<sequence length="303" mass="33323">MNVLCLDGGGSKGIYTLGILKEFEALVKKPLHEYFQLIYGTSTGSIIAAMIGLGYTIDQITDMYYVLIPDIMKKSSAQGKSDALASELDTFFGNKTFTDFKTGVSIVATNYTNAKPLIFKRDAEQAYKLKSTFKPGFGVTIAGAVLASCAACPIFKKVEVVTENQGTIIAIDGGFIANNPTLLAITDATQSLGLPPDEIAILSLGTGNFIETDINLKSKFYRYNSFVQLFEKILKANTNTTEILTNLLFKHIPIIRINDTYNEPEFGTNMVEYKLDKLEKLQQLGRQSFGKHEDAVKAIFKIS</sequence>
<dbReference type="eggNOG" id="COG3621">
    <property type="taxonomic scope" value="Bacteria"/>
</dbReference>
<proteinExistence type="predicted"/>
<keyword evidence="1 4" id="KW-0378">Hydrolase</keyword>
<dbReference type="Proteomes" id="UP000002774">
    <property type="component" value="Chromosome"/>
</dbReference>
<feature type="domain" description="PNPLA" evidence="5">
    <location>
        <begin position="4"/>
        <end position="185"/>
    </location>
</feature>
<evidence type="ECO:0000256" key="2">
    <source>
        <dbReference type="ARBA" id="ARBA00022963"/>
    </source>
</evidence>
<feature type="short sequence motif" description="GXSXG" evidence="4">
    <location>
        <begin position="40"/>
        <end position="44"/>
    </location>
</feature>
<evidence type="ECO:0000259" key="5">
    <source>
        <dbReference type="PROSITE" id="PS51635"/>
    </source>
</evidence>
<evidence type="ECO:0000256" key="4">
    <source>
        <dbReference type="PROSITE-ProRule" id="PRU01161"/>
    </source>
</evidence>
<reference evidence="6" key="1">
    <citation type="submission" date="2011-09" db="EMBL/GenBank/DDBJ databases">
        <title>The permanent draft genome of Mucilaginibacter paludis DSM 18603.</title>
        <authorList>
            <consortium name="US DOE Joint Genome Institute (JGI-PGF)"/>
            <person name="Lucas S."/>
            <person name="Han J."/>
            <person name="Lapidus A."/>
            <person name="Bruce D."/>
            <person name="Goodwin L."/>
            <person name="Pitluck S."/>
            <person name="Peters L."/>
            <person name="Kyrpides N."/>
            <person name="Mavromatis K."/>
            <person name="Ivanova N."/>
            <person name="Mikhailova N."/>
            <person name="Held B."/>
            <person name="Detter J.C."/>
            <person name="Tapia R."/>
            <person name="Han C."/>
            <person name="Land M."/>
            <person name="Hauser L."/>
            <person name="Markowitz V."/>
            <person name="Cheng J.-F."/>
            <person name="Hugenholtz P."/>
            <person name="Woyke T."/>
            <person name="Wu D."/>
            <person name="Tindall B."/>
            <person name="Brambilla E."/>
            <person name="Klenk H.-P."/>
            <person name="Eisen J.A."/>
        </authorList>
    </citation>
    <scope>NUCLEOTIDE SEQUENCE [LARGE SCALE GENOMIC DNA]</scope>
    <source>
        <strain evidence="6">DSM 18603</strain>
    </source>
</reference>
<dbReference type="SUPFAM" id="SSF52151">
    <property type="entry name" value="FabD/lysophospholipase-like"/>
    <property type="match status" value="1"/>
</dbReference>
<dbReference type="STRING" id="714943.Mucpa_0448"/>
<evidence type="ECO:0000256" key="3">
    <source>
        <dbReference type="ARBA" id="ARBA00023098"/>
    </source>
</evidence>
<protein>
    <submittedName>
        <fullName evidence="6">Patatin</fullName>
    </submittedName>
</protein>
<keyword evidence="7" id="KW-1185">Reference proteome</keyword>
<dbReference type="SMR" id="H1XZ57"/>
<dbReference type="OrthoDB" id="9807112at2"/>
<feature type="active site" description="Nucleophile" evidence="4">
    <location>
        <position position="42"/>
    </location>
</feature>
<evidence type="ECO:0000313" key="6">
    <source>
        <dbReference type="EMBL" id="EHQ24642.1"/>
    </source>
</evidence>
<keyword evidence="3 4" id="KW-0443">Lipid metabolism</keyword>
<dbReference type="PROSITE" id="PS51635">
    <property type="entry name" value="PNPLA"/>
    <property type="match status" value="1"/>
</dbReference>
<feature type="active site" description="Proton acceptor" evidence="4">
    <location>
        <position position="172"/>
    </location>
</feature>
<gene>
    <name evidence="6" type="ORF">Mucpa_0448</name>
</gene>
<dbReference type="EMBL" id="CM001403">
    <property type="protein sequence ID" value="EHQ24642.1"/>
    <property type="molecule type" value="Genomic_DNA"/>
</dbReference>
<name>H1XZ57_9SPHI</name>
<accession>H1XZ57</accession>
<dbReference type="GO" id="GO:0004620">
    <property type="term" value="F:phospholipase activity"/>
    <property type="evidence" value="ECO:0007669"/>
    <property type="project" value="TreeGrafter"/>
</dbReference>
<dbReference type="RefSeq" id="WP_008504187.1">
    <property type="nucleotide sequence ID" value="NZ_CM001403.1"/>
</dbReference>
<dbReference type="Gene3D" id="3.40.1090.10">
    <property type="entry name" value="Cytosolic phospholipase A2 catalytic domain"/>
    <property type="match status" value="1"/>
</dbReference>
<feature type="short sequence motif" description="GXGXXG" evidence="4">
    <location>
        <begin position="8"/>
        <end position="13"/>
    </location>
</feature>
<dbReference type="HOGENOM" id="CLU_000288_144_9_10"/>